<feature type="transmembrane region" description="Helical" evidence="9">
    <location>
        <begin position="37"/>
        <end position="62"/>
    </location>
</feature>
<keyword evidence="7 9" id="KW-1133">Transmembrane helix</keyword>
<keyword evidence="11" id="KW-1185">Reference proteome</keyword>
<gene>
    <name evidence="10" type="primary">brnQ</name>
    <name evidence="10" type="ORF">E1I69_09590</name>
</gene>
<comment type="similarity">
    <text evidence="2 9">Belongs to the branched chain amino acid transporter family.</text>
</comment>
<dbReference type="Pfam" id="PF05525">
    <property type="entry name" value="Branch_AA_trans"/>
    <property type="match status" value="1"/>
</dbReference>
<dbReference type="PANTHER" id="PTHR30588">
    <property type="entry name" value="BRANCHED-CHAIN AMINO ACID TRANSPORT SYSTEM 2 CARRIER PROTEIN"/>
    <property type="match status" value="1"/>
</dbReference>
<dbReference type="Proteomes" id="UP000306477">
    <property type="component" value="Unassembled WGS sequence"/>
</dbReference>
<keyword evidence="8 9" id="KW-0472">Membrane</keyword>
<dbReference type="GO" id="GO:0005886">
    <property type="term" value="C:plasma membrane"/>
    <property type="evidence" value="ECO:0007669"/>
    <property type="project" value="UniProtKB-SubCell"/>
</dbReference>
<sequence length="447" mass="47827">MKKLDTLFIGFMLFSMFFGAGNLIFPPFLGAGAGTNFWTGMLGFIVTGVGLPVLVIFAVSLVKGGAQAMGDRVHPVFSTAFMVAVYLCIGPFLAIPRNANVAFEMGITPFLPESTNTALILLLFSVVFFGIVYVISLNPSKMEQYMGRFIAPTLVVAIVILIVVGLFKLDTPFLNPTEDYQTGAFFKGFLEGYNTMDALASLAFGIVILNSIQKKGIENRSQLTRYTFKAGLIAGILLSAIYVGIGLVGAKMAGHGTFADGTGILSSAATLLFGPSGTLLLGLIFTLACFTTVVGLTTACGQYFSNLLPKLSYKTVVTIVTLVGFTLSNLGLAQILKVSVPFLVMTYPLLIMLVVLTFFSRYFKNVKTVYGSAFIFTGVFALISGLNAFGLDLGPVQDMKNMLPLASAGLEWIVPALVGTALGLVMSQFSKKVFTVHDMEIKGLTQK</sequence>
<dbReference type="GO" id="GO:0015190">
    <property type="term" value="F:L-leucine transmembrane transporter activity"/>
    <property type="evidence" value="ECO:0007669"/>
    <property type="project" value="TreeGrafter"/>
</dbReference>
<dbReference type="AlphaFoldDB" id="A0A4S3PV55"/>
<accession>A0A4S3PV55</accession>
<feature type="transmembrane region" description="Helical" evidence="9">
    <location>
        <begin position="230"/>
        <end position="250"/>
    </location>
</feature>
<dbReference type="GO" id="GO:0005304">
    <property type="term" value="F:L-valine transmembrane transporter activity"/>
    <property type="evidence" value="ECO:0007669"/>
    <property type="project" value="TreeGrafter"/>
</dbReference>
<evidence type="ECO:0000256" key="9">
    <source>
        <dbReference type="RuleBase" id="RU362122"/>
    </source>
</evidence>
<keyword evidence="4" id="KW-1003">Cell membrane</keyword>
<evidence type="ECO:0000256" key="1">
    <source>
        <dbReference type="ARBA" id="ARBA00004651"/>
    </source>
</evidence>
<organism evidence="10 11">
    <name type="scientific">Bacillus timonensis</name>
    <dbReference type="NCBI Taxonomy" id="1033734"/>
    <lineage>
        <taxon>Bacteria</taxon>
        <taxon>Bacillati</taxon>
        <taxon>Bacillota</taxon>
        <taxon>Bacilli</taxon>
        <taxon>Bacillales</taxon>
        <taxon>Bacillaceae</taxon>
        <taxon>Bacillus</taxon>
    </lineage>
</organism>
<feature type="transmembrane region" description="Helical" evidence="9">
    <location>
        <begin position="279"/>
        <end position="304"/>
    </location>
</feature>
<feature type="transmembrane region" description="Helical" evidence="9">
    <location>
        <begin position="115"/>
        <end position="137"/>
    </location>
</feature>
<feature type="transmembrane region" description="Helical" evidence="9">
    <location>
        <begin position="189"/>
        <end position="209"/>
    </location>
</feature>
<dbReference type="STRING" id="1033734.GCA_000285535_02855"/>
<feature type="transmembrane region" description="Helical" evidence="9">
    <location>
        <begin position="369"/>
        <end position="390"/>
    </location>
</feature>
<dbReference type="OrthoDB" id="9783920at2"/>
<feature type="transmembrane region" description="Helical" evidence="9">
    <location>
        <begin position="149"/>
        <end position="169"/>
    </location>
</feature>
<comment type="caution">
    <text evidence="10">The sequence shown here is derived from an EMBL/GenBank/DDBJ whole genome shotgun (WGS) entry which is preliminary data.</text>
</comment>
<name>A0A4S3PV55_9BACI</name>
<comment type="function">
    <text evidence="9">Component of the transport system for branched-chain amino acids.</text>
</comment>
<dbReference type="GO" id="GO:0015820">
    <property type="term" value="P:L-leucine transport"/>
    <property type="evidence" value="ECO:0007669"/>
    <property type="project" value="TreeGrafter"/>
</dbReference>
<keyword evidence="5 9" id="KW-0812">Transmembrane</keyword>
<dbReference type="PANTHER" id="PTHR30588:SF0">
    <property type="entry name" value="BRANCHED-CHAIN AMINO ACID PERMEASE BRNQ"/>
    <property type="match status" value="1"/>
</dbReference>
<feature type="transmembrane region" description="Helical" evidence="9">
    <location>
        <begin position="7"/>
        <end position="25"/>
    </location>
</feature>
<reference evidence="10 11" key="1">
    <citation type="journal article" date="2019" name="Indoor Air">
        <title>Impacts of indoor surface finishes on bacterial viability.</title>
        <authorList>
            <person name="Hu J."/>
            <person name="Maamar S.B."/>
            <person name="Glawe A.J."/>
            <person name="Gottel N."/>
            <person name="Gilbert J.A."/>
            <person name="Hartmann E.M."/>
        </authorList>
    </citation>
    <scope>NUCLEOTIDE SEQUENCE [LARGE SCALE GENOMIC DNA]</scope>
    <source>
        <strain evidence="10 11">AF060A6</strain>
    </source>
</reference>
<feature type="transmembrane region" description="Helical" evidence="9">
    <location>
        <begin position="316"/>
        <end position="336"/>
    </location>
</feature>
<dbReference type="EMBL" id="SLUB01000013">
    <property type="protein sequence ID" value="THE12822.1"/>
    <property type="molecule type" value="Genomic_DNA"/>
</dbReference>
<evidence type="ECO:0000256" key="8">
    <source>
        <dbReference type="ARBA" id="ARBA00023136"/>
    </source>
</evidence>
<feature type="transmembrane region" description="Helical" evidence="9">
    <location>
        <begin position="342"/>
        <end position="362"/>
    </location>
</feature>
<dbReference type="InterPro" id="IPR004685">
    <property type="entry name" value="Brnchd-chn_aa_trnsp_Livcs"/>
</dbReference>
<evidence type="ECO:0000256" key="6">
    <source>
        <dbReference type="ARBA" id="ARBA00022970"/>
    </source>
</evidence>
<dbReference type="GO" id="GO:0015188">
    <property type="term" value="F:L-isoleucine transmembrane transporter activity"/>
    <property type="evidence" value="ECO:0007669"/>
    <property type="project" value="TreeGrafter"/>
</dbReference>
<evidence type="ECO:0000256" key="3">
    <source>
        <dbReference type="ARBA" id="ARBA00022448"/>
    </source>
</evidence>
<keyword evidence="6 9" id="KW-0029">Amino-acid transport</keyword>
<dbReference type="GO" id="GO:0015818">
    <property type="term" value="P:isoleucine transport"/>
    <property type="evidence" value="ECO:0007669"/>
    <property type="project" value="TreeGrafter"/>
</dbReference>
<evidence type="ECO:0000256" key="4">
    <source>
        <dbReference type="ARBA" id="ARBA00022475"/>
    </source>
</evidence>
<feature type="transmembrane region" description="Helical" evidence="9">
    <location>
        <begin position="74"/>
        <end position="95"/>
    </location>
</feature>
<comment type="subcellular location">
    <subcellularLocation>
        <location evidence="1 9">Cell membrane</location>
        <topology evidence="1 9">Multi-pass membrane protein</topology>
    </subcellularLocation>
</comment>
<evidence type="ECO:0000313" key="10">
    <source>
        <dbReference type="EMBL" id="THE12822.1"/>
    </source>
</evidence>
<feature type="transmembrane region" description="Helical" evidence="9">
    <location>
        <begin position="402"/>
        <end position="425"/>
    </location>
</feature>
<evidence type="ECO:0000256" key="7">
    <source>
        <dbReference type="ARBA" id="ARBA00022989"/>
    </source>
</evidence>
<dbReference type="NCBIfam" id="TIGR00796">
    <property type="entry name" value="livcs"/>
    <property type="match status" value="1"/>
</dbReference>
<keyword evidence="3 9" id="KW-0813">Transport</keyword>
<evidence type="ECO:0000313" key="11">
    <source>
        <dbReference type="Proteomes" id="UP000306477"/>
    </source>
</evidence>
<evidence type="ECO:0000256" key="2">
    <source>
        <dbReference type="ARBA" id="ARBA00008540"/>
    </source>
</evidence>
<protein>
    <recommendedName>
        <fullName evidence="9">Branched-chain amino acid transport system carrier protein</fullName>
    </recommendedName>
</protein>
<evidence type="ECO:0000256" key="5">
    <source>
        <dbReference type="ARBA" id="ARBA00022692"/>
    </source>
</evidence>
<dbReference type="RefSeq" id="WP_136379393.1">
    <property type="nucleotide sequence ID" value="NZ_SLUB01000013.1"/>
</dbReference>
<proteinExistence type="inferred from homology"/>